<name>A0A7W9MV67_9ACTN</name>
<dbReference type="AlphaFoldDB" id="A0A7W9MV67"/>
<dbReference type="EMBL" id="JACHMY010000001">
    <property type="protein sequence ID" value="MBB5837494.1"/>
    <property type="molecule type" value="Genomic_DNA"/>
</dbReference>
<evidence type="ECO:0000313" key="2">
    <source>
        <dbReference type="Proteomes" id="UP000549971"/>
    </source>
</evidence>
<gene>
    <name evidence="1" type="ORF">HDA39_004228</name>
</gene>
<evidence type="ECO:0008006" key="3">
    <source>
        <dbReference type="Google" id="ProtNLM"/>
    </source>
</evidence>
<comment type="caution">
    <text evidence="1">The sequence shown here is derived from an EMBL/GenBank/DDBJ whole genome shotgun (WGS) entry which is preliminary data.</text>
</comment>
<reference evidence="1 2" key="1">
    <citation type="submission" date="2020-08" db="EMBL/GenBank/DDBJ databases">
        <title>Sequencing the genomes of 1000 actinobacteria strains.</title>
        <authorList>
            <person name="Klenk H.-P."/>
        </authorList>
    </citation>
    <scope>NUCLEOTIDE SEQUENCE [LARGE SCALE GENOMIC DNA]</scope>
    <source>
        <strain evidence="1 2">DSM 28967</strain>
    </source>
</reference>
<accession>A0A7W9MV67</accession>
<dbReference type="Proteomes" id="UP000549971">
    <property type="component" value="Unassembled WGS sequence"/>
</dbReference>
<proteinExistence type="predicted"/>
<dbReference type="RefSeq" id="WP_184797558.1">
    <property type="nucleotide sequence ID" value="NZ_JACHMY010000001.1"/>
</dbReference>
<organism evidence="1 2">
    <name type="scientific">Kribbella italica</name>
    <dbReference type="NCBI Taxonomy" id="1540520"/>
    <lineage>
        <taxon>Bacteria</taxon>
        <taxon>Bacillati</taxon>
        <taxon>Actinomycetota</taxon>
        <taxon>Actinomycetes</taxon>
        <taxon>Propionibacteriales</taxon>
        <taxon>Kribbellaceae</taxon>
        <taxon>Kribbella</taxon>
    </lineage>
</organism>
<sequence length="222" mass="24864">MTIDELEAEVGPELFRRTCERAWATALTTGRGPEDPWPADEADVPHTIADHFAGDAAFGFQVYRRMPCYGVLMYVGHEPRDDAFWSAISALLDDSDDRLAAPVQYWLWCGPFEEATVSGALFEQLVANAPDLRVRRLLEVSGPVPWSAKAPLLKRLAGRPLWDSAVLHALEWAAYDVYGQIDPREATSLLRKLPAGRTTELQAHLETLTPKPSKQKKQGRRR</sequence>
<evidence type="ECO:0000313" key="1">
    <source>
        <dbReference type="EMBL" id="MBB5837494.1"/>
    </source>
</evidence>
<keyword evidence="2" id="KW-1185">Reference proteome</keyword>
<protein>
    <recommendedName>
        <fullName evidence="3">HEAT repeat domain-containing protein</fullName>
    </recommendedName>
</protein>